<accession>A0A5C3F4F1</accession>
<evidence type="ECO:0000313" key="2">
    <source>
        <dbReference type="EMBL" id="SPO38826.1"/>
    </source>
</evidence>
<feature type="compositionally biased region" description="Acidic residues" evidence="1">
    <location>
        <begin position="518"/>
        <end position="530"/>
    </location>
</feature>
<feature type="compositionally biased region" description="Basic and acidic residues" evidence="1">
    <location>
        <begin position="411"/>
        <end position="421"/>
    </location>
</feature>
<evidence type="ECO:0008006" key="4">
    <source>
        <dbReference type="Google" id="ProtNLM"/>
    </source>
</evidence>
<feature type="compositionally biased region" description="Low complexity" evidence="1">
    <location>
        <begin position="261"/>
        <end position="276"/>
    </location>
</feature>
<gene>
    <name evidence="2" type="ORF">PSFLO_04305</name>
</gene>
<proteinExistence type="predicted"/>
<feature type="compositionally biased region" description="Low complexity" evidence="1">
    <location>
        <begin position="398"/>
        <end position="409"/>
    </location>
</feature>
<feature type="compositionally biased region" description="Low complexity" evidence="1">
    <location>
        <begin position="103"/>
        <end position="123"/>
    </location>
</feature>
<feature type="compositionally biased region" description="Low complexity" evidence="1">
    <location>
        <begin position="464"/>
        <end position="481"/>
    </location>
</feature>
<name>A0A5C3F4F1_9BASI</name>
<dbReference type="AlphaFoldDB" id="A0A5C3F4F1"/>
<dbReference type="EMBL" id="OOIP01000011">
    <property type="protein sequence ID" value="SPO38826.1"/>
    <property type="molecule type" value="Genomic_DNA"/>
</dbReference>
<reference evidence="2 3" key="1">
    <citation type="submission" date="2018-03" db="EMBL/GenBank/DDBJ databases">
        <authorList>
            <person name="Guldener U."/>
        </authorList>
    </citation>
    <scope>NUCLEOTIDE SEQUENCE [LARGE SCALE GENOMIC DNA]</scope>
    <source>
        <strain evidence="2 3">DAOM196992</strain>
    </source>
</reference>
<dbReference type="Proteomes" id="UP000323386">
    <property type="component" value="Unassembled WGS sequence"/>
</dbReference>
<feature type="compositionally biased region" description="Low complexity" evidence="1">
    <location>
        <begin position="211"/>
        <end position="241"/>
    </location>
</feature>
<feature type="region of interest" description="Disordered" evidence="1">
    <location>
        <begin position="174"/>
        <end position="329"/>
    </location>
</feature>
<feature type="region of interest" description="Disordered" evidence="1">
    <location>
        <begin position="499"/>
        <end position="594"/>
    </location>
</feature>
<feature type="compositionally biased region" description="Polar residues" evidence="1">
    <location>
        <begin position="194"/>
        <end position="205"/>
    </location>
</feature>
<sequence length="594" mass="60840">MPSLGLPKASPRLNDILVRTNTLLDNITGAVPTTSTISASNIKRLPLGRGGASPPSVPRKKRTTICIACGTRFATVADLDRHFNLKPDHSPYADSRLGTSSRSTPASEEVPPAPATAAAAAAPDRSAIDDKKGAAAWPTDEPETSAALASSSRPRTRSRSAADVLTSVMTAGALSGAPSSSSGPSAQVASSFSDLPQQPPRTASTPAGWLRARASSAAAADSPTNGGSQPTSQGSGGATSSWRIPRPTLRAKKSAPLSPPSTDASASLSGSSQTAGRASSRWATMRSLPAGRWTQFDDGSSAETSSAASASGRAERELPALPPAGALWPQSDAQLAEAFALPVSRRTPRAASILAADDAPPPPYTAAASTANSTVRTAGHRSDLADMFTDLDIFVRTSAAPPLPSSSSTRRGRDGQLERIEPLAASEMASVDPFDDDNAIDLLRPPPVARRAASSQDWPAVLEPASPSATRSGGSSTGSPVPRERASDTAYFHPFFGVDAGVQAPRTEAAPSGTGTASDDDRDDDDDDVYADPLPDLVPSGGAGETDDRHCPSTPRMPATPDAGSRLQLGDGKMPGSWDVEGSRGIPLGRAGVV</sequence>
<feature type="compositionally biased region" description="Low complexity" evidence="1">
    <location>
        <begin position="174"/>
        <end position="193"/>
    </location>
</feature>
<feature type="region of interest" description="Disordered" evidence="1">
    <location>
        <begin position="86"/>
        <end position="161"/>
    </location>
</feature>
<feature type="region of interest" description="Disordered" evidence="1">
    <location>
        <begin position="398"/>
        <end position="485"/>
    </location>
</feature>
<feature type="region of interest" description="Disordered" evidence="1">
    <location>
        <begin position="354"/>
        <end position="373"/>
    </location>
</feature>
<organism evidence="2 3">
    <name type="scientific">Pseudozyma flocculosa</name>
    <dbReference type="NCBI Taxonomy" id="84751"/>
    <lineage>
        <taxon>Eukaryota</taxon>
        <taxon>Fungi</taxon>
        <taxon>Dikarya</taxon>
        <taxon>Basidiomycota</taxon>
        <taxon>Ustilaginomycotina</taxon>
        <taxon>Ustilaginomycetes</taxon>
        <taxon>Ustilaginales</taxon>
        <taxon>Ustilaginaceae</taxon>
        <taxon>Pseudozyma</taxon>
    </lineage>
</organism>
<keyword evidence="3" id="KW-1185">Reference proteome</keyword>
<protein>
    <recommendedName>
        <fullName evidence="4">C2H2-type domain-containing protein</fullName>
    </recommendedName>
</protein>
<evidence type="ECO:0000256" key="1">
    <source>
        <dbReference type="SAM" id="MobiDB-lite"/>
    </source>
</evidence>
<evidence type="ECO:0000313" key="3">
    <source>
        <dbReference type="Proteomes" id="UP000323386"/>
    </source>
</evidence>
<feature type="compositionally biased region" description="Low complexity" evidence="1">
    <location>
        <begin position="299"/>
        <end position="312"/>
    </location>
</feature>